<evidence type="ECO:0000256" key="1">
    <source>
        <dbReference type="ARBA" id="ARBA00004245"/>
    </source>
</evidence>
<keyword evidence="8" id="KW-1185">Reference proteome</keyword>
<feature type="compositionally biased region" description="Low complexity" evidence="6">
    <location>
        <begin position="717"/>
        <end position="753"/>
    </location>
</feature>
<accession>A0A194QDE5</accession>
<proteinExistence type="inferred from homology"/>
<comment type="similarity">
    <text evidence="2">Belongs to the MAP7 family.</text>
</comment>
<evidence type="ECO:0000313" key="7">
    <source>
        <dbReference type="EMBL" id="KPJ03482.1"/>
    </source>
</evidence>
<feature type="region of interest" description="Disordered" evidence="6">
    <location>
        <begin position="37"/>
        <end position="90"/>
    </location>
</feature>
<feature type="compositionally biased region" description="Basic and acidic residues" evidence="6">
    <location>
        <begin position="697"/>
        <end position="707"/>
    </location>
</feature>
<feature type="compositionally biased region" description="Polar residues" evidence="6">
    <location>
        <begin position="272"/>
        <end position="284"/>
    </location>
</feature>
<organism evidence="7 8">
    <name type="scientific">Papilio xuthus</name>
    <name type="common">Asian swallowtail butterfly</name>
    <dbReference type="NCBI Taxonomy" id="66420"/>
    <lineage>
        <taxon>Eukaryota</taxon>
        <taxon>Metazoa</taxon>
        <taxon>Ecdysozoa</taxon>
        <taxon>Arthropoda</taxon>
        <taxon>Hexapoda</taxon>
        <taxon>Insecta</taxon>
        <taxon>Pterygota</taxon>
        <taxon>Neoptera</taxon>
        <taxon>Endopterygota</taxon>
        <taxon>Lepidoptera</taxon>
        <taxon>Glossata</taxon>
        <taxon>Ditrysia</taxon>
        <taxon>Papilionoidea</taxon>
        <taxon>Papilionidae</taxon>
        <taxon>Papilioninae</taxon>
        <taxon>Papilio</taxon>
    </lineage>
</organism>
<name>A0A194QDE5_PAPXU</name>
<dbReference type="PANTHER" id="PTHR15073:SF1">
    <property type="entry name" value="RETICULOCYTE-BINDING PROTEIN HOMOLOG 2A"/>
    <property type="match status" value="1"/>
</dbReference>
<evidence type="ECO:0000256" key="6">
    <source>
        <dbReference type="SAM" id="MobiDB-lite"/>
    </source>
</evidence>
<feature type="compositionally biased region" description="Basic and acidic residues" evidence="6">
    <location>
        <begin position="37"/>
        <end position="53"/>
    </location>
</feature>
<dbReference type="InterPro" id="IPR008604">
    <property type="entry name" value="MAP7_fam"/>
</dbReference>
<protein>
    <submittedName>
        <fullName evidence="7">Reticulocyte-binding protein 2-like a</fullName>
    </submittedName>
</protein>
<feature type="compositionally biased region" description="Basic and acidic residues" evidence="6">
    <location>
        <begin position="630"/>
        <end position="686"/>
    </location>
</feature>
<feature type="compositionally biased region" description="Polar residues" evidence="6">
    <location>
        <begin position="327"/>
        <end position="341"/>
    </location>
</feature>
<comment type="subcellular location">
    <subcellularLocation>
        <location evidence="1">Cytoplasm</location>
        <location evidence="1">Cytoskeleton</location>
    </subcellularLocation>
</comment>
<dbReference type="Pfam" id="PF05672">
    <property type="entry name" value="MAP7"/>
    <property type="match status" value="1"/>
</dbReference>
<sequence>MYVEEARVVCDVPNGRPWFLPTVLGYGQALDRSRLARERREAEQRKRLDELRAHAAAAQAQREKRDEDRRRRQAEQRARDDDRRQQVEERKRAIWEASVSRREALLQREKERTERLERARAARSTPRPAFAFGSSTPRLLEPVDSAGFFWAARRAASTTNVMFASAPLTRRASALHLDTSDTDNKDEPDRQPTVVWSSVARRRTDLVPTLPAPRAPGRAYSMTRLDKLPRLTPTSSPSMHHLNRTREYFAGIAGRLGLLSSYCITWSITSGSAVETRSGETTPGSRPGSALSNAGVVRRAASAPRKPRPASIAGTGVNTPRGGGDTGANSIATTPSVSRDATTVAGGDAPRRPPTARKPRPLSLHASPRPAPPTTPGEGKPPLHRKPKPAKEYEKRGKSQSPGRALSPTPPRHIDTMDKSVSSDKRQVSAIEVTQKLEALQIGDVITTQLDDKVNENKEHVESKQESKSEQIVDENKEDKQIEVQKHVEKEEQREKEPSQERREEKKEPTQERKEEKKEPSQERREEKKEPSQEKTEDNEMTASMMARRITTEEEAKAALAERRRRAREELERQAELERQRLQREAEEEAERQRQEEERQRREEEEARELAALQRRVEEEKLRKAIEAQQELERQEAEKKVRAEAERVARLKEEEEKRRAANEAERLRREEAEREEKERLARKQRVEAIMARTRLRKQAEEEKKQQENKAQPTQAASNETQGEQTNTQTSEVTQVISQVTQSSEVVQSSDTQSAMLQDSVTESKPVVLETEQTSQVPDVIMQQSGSSEGGHAHVNISVPPPEHEQRSTEQHVPVAQGVSVHVPADNGNTVYTHDLLQLASTQQDSSKSESEIEQAAPVNNGNVTADLLGLSDTTDNKDTSETQSTTVTTKQNDNTPTLPSNNGNNIGHISANFIQNERTLAEHDQHAQQVGQIKLADMPKLLDDDFTTHNGHSATHGHPLTLQNAI</sequence>
<feature type="region of interest" description="Disordered" evidence="6">
    <location>
        <begin position="840"/>
        <end position="908"/>
    </location>
</feature>
<evidence type="ECO:0000256" key="2">
    <source>
        <dbReference type="ARBA" id="ARBA00007525"/>
    </source>
</evidence>
<gene>
    <name evidence="7" type="ORF">RR46_03548</name>
</gene>
<keyword evidence="3" id="KW-0963">Cytoplasm</keyword>
<evidence type="ECO:0000313" key="8">
    <source>
        <dbReference type="Proteomes" id="UP000053268"/>
    </source>
</evidence>
<evidence type="ECO:0000256" key="5">
    <source>
        <dbReference type="ARBA" id="ARBA00023212"/>
    </source>
</evidence>
<reference evidence="7 8" key="1">
    <citation type="journal article" date="2015" name="Nat. Commun.">
        <title>Outbred genome sequencing and CRISPR/Cas9 gene editing in butterflies.</title>
        <authorList>
            <person name="Li X."/>
            <person name="Fan D."/>
            <person name="Zhang W."/>
            <person name="Liu G."/>
            <person name="Zhang L."/>
            <person name="Zhao L."/>
            <person name="Fang X."/>
            <person name="Chen L."/>
            <person name="Dong Y."/>
            <person name="Chen Y."/>
            <person name="Ding Y."/>
            <person name="Zhao R."/>
            <person name="Feng M."/>
            <person name="Zhu Y."/>
            <person name="Feng Y."/>
            <person name="Jiang X."/>
            <person name="Zhu D."/>
            <person name="Xiang H."/>
            <person name="Feng X."/>
            <person name="Li S."/>
            <person name="Wang J."/>
            <person name="Zhang G."/>
            <person name="Kronforst M.R."/>
            <person name="Wang W."/>
        </authorList>
    </citation>
    <scope>NUCLEOTIDE SEQUENCE [LARGE SCALE GENOMIC DNA]</scope>
    <source>
        <strain evidence="7">Ya'a_city_454_Px</strain>
        <tissue evidence="7">Whole body</tissue>
    </source>
</reference>
<feature type="compositionally biased region" description="Basic and acidic residues" evidence="6">
    <location>
        <begin position="412"/>
        <end position="427"/>
    </location>
</feature>
<feature type="compositionally biased region" description="Basic and acidic residues" evidence="6">
    <location>
        <begin position="61"/>
        <end position="90"/>
    </location>
</feature>
<dbReference type="Proteomes" id="UP000053268">
    <property type="component" value="Unassembled WGS sequence"/>
</dbReference>
<dbReference type="GO" id="GO:0000226">
    <property type="term" value="P:microtubule cytoskeleton organization"/>
    <property type="evidence" value="ECO:0007669"/>
    <property type="project" value="InterPro"/>
</dbReference>
<dbReference type="InterPro" id="IPR051483">
    <property type="entry name" value="MAP7_domain-containing"/>
</dbReference>
<dbReference type="STRING" id="66420.A0A194QDE5"/>
<keyword evidence="5" id="KW-0206">Cytoskeleton</keyword>
<feature type="compositionally biased region" description="Polar residues" evidence="6">
    <location>
        <begin position="890"/>
        <end position="908"/>
    </location>
</feature>
<dbReference type="EMBL" id="KQ459167">
    <property type="protein sequence ID" value="KPJ03482.1"/>
    <property type="molecule type" value="Genomic_DNA"/>
</dbReference>
<feature type="compositionally biased region" description="Basic and acidic residues" evidence="6">
    <location>
        <begin position="550"/>
        <end position="610"/>
    </location>
</feature>
<dbReference type="GO" id="GO:0015630">
    <property type="term" value="C:microtubule cytoskeleton"/>
    <property type="evidence" value="ECO:0007669"/>
    <property type="project" value="InterPro"/>
</dbReference>
<dbReference type="AlphaFoldDB" id="A0A194QDE5"/>
<feature type="region of interest" description="Disordered" evidence="6">
    <location>
        <begin position="272"/>
        <end position="610"/>
    </location>
</feature>
<feature type="compositionally biased region" description="Basic and acidic residues" evidence="6">
    <location>
        <begin position="450"/>
        <end position="538"/>
    </location>
</feature>
<keyword evidence="4" id="KW-0175">Coiled coil</keyword>
<evidence type="ECO:0000256" key="4">
    <source>
        <dbReference type="ARBA" id="ARBA00023054"/>
    </source>
</evidence>
<feature type="region of interest" description="Disordered" evidence="6">
    <location>
        <begin position="630"/>
        <end position="763"/>
    </location>
</feature>
<evidence type="ECO:0000256" key="3">
    <source>
        <dbReference type="ARBA" id="ARBA00022490"/>
    </source>
</evidence>
<dbReference type="PANTHER" id="PTHR15073">
    <property type="entry name" value="MICROTUBULE-ASSOCIATED PROTEIN"/>
    <property type="match status" value="1"/>
</dbReference>